<dbReference type="AlphaFoldDB" id="A0AAW1T8A6"/>
<accession>A0AAW1T8A6</accession>
<keyword evidence="3" id="KW-1185">Reference proteome</keyword>
<proteinExistence type="predicted"/>
<evidence type="ECO:0000256" key="1">
    <source>
        <dbReference type="SAM" id="Coils"/>
    </source>
</evidence>
<evidence type="ECO:0000313" key="3">
    <source>
        <dbReference type="Proteomes" id="UP001485043"/>
    </source>
</evidence>
<sequence>MEDAQAEFVTMIVDRLQTLEQKYDDLEHKYKVLEDTNGCLVTRVQQLSGVLYLDADLRKFNDGLWFDPGFTVDPDTIQPDTRTDAKLEEMKIDELHLEATALWGNLQIQVGEDPHDDMIIVGQESNERITVGQLLDAINNWCRSILPDGTTRQQKYLVRGEYRLGYTGLKLLGVNRSPVRWAYEMLLE</sequence>
<dbReference type="Proteomes" id="UP001485043">
    <property type="component" value="Unassembled WGS sequence"/>
</dbReference>
<organism evidence="2 3">
    <name type="scientific">Apatococcus fuscideae</name>
    <dbReference type="NCBI Taxonomy" id="2026836"/>
    <lineage>
        <taxon>Eukaryota</taxon>
        <taxon>Viridiplantae</taxon>
        <taxon>Chlorophyta</taxon>
        <taxon>core chlorophytes</taxon>
        <taxon>Trebouxiophyceae</taxon>
        <taxon>Chlorellales</taxon>
        <taxon>Chlorellaceae</taxon>
        <taxon>Apatococcus</taxon>
    </lineage>
</organism>
<evidence type="ECO:0000313" key="2">
    <source>
        <dbReference type="EMBL" id="KAK9864857.1"/>
    </source>
</evidence>
<protein>
    <submittedName>
        <fullName evidence="2">Uncharacterized protein</fullName>
    </submittedName>
</protein>
<name>A0AAW1T8A6_9CHLO</name>
<gene>
    <name evidence="2" type="ORF">WJX84_006463</name>
</gene>
<feature type="coiled-coil region" evidence="1">
    <location>
        <begin position="9"/>
        <end position="36"/>
    </location>
</feature>
<reference evidence="2 3" key="1">
    <citation type="journal article" date="2024" name="Nat. Commun.">
        <title>Phylogenomics reveals the evolutionary origins of lichenization in chlorophyte algae.</title>
        <authorList>
            <person name="Puginier C."/>
            <person name="Libourel C."/>
            <person name="Otte J."/>
            <person name="Skaloud P."/>
            <person name="Haon M."/>
            <person name="Grisel S."/>
            <person name="Petersen M."/>
            <person name="Berrin J.G."/>
            <person name="Delaux P.M."/>
            <person name="Dal Grande F."/>
            <person name="Keller J."/>
        </authorList>
    </citation>
    <scope>NUCLEOTIDE SEQUENCE [LARGE SCALE GENOMIC DNA]</scope>
    <source>
        <strain evidence="2 3">SAG 2523</strain>
    </source>
</reference>
<keyword evidence="1" id="KW-0175">Coiled coil</keyword>
<comment type="caution">
    <text evidence="2">The sequence shown here is derived from an EMBL/GenBank/DDBJ whole genome shotgun (WGS) entry which is preliminary data.</text>
</comment>
<dbReference type="EMBL" id="JALJOV010000308">
    <property type="protein sequence ID" value="KAK9864857.1"/>
    <property type="molecule type" value="Genomic_DNA"/>
</dbReference>